<evidence type="ECO:0000313" key="4">
    <source>
        <dbReference type="EMBL" id="TFC51250.1"/>
    </source>
</evidence>
<feature type="compositionally biased region" description="Pro residues" evidence="1">
    <location>
        <begin position="171"/>
        <end position="198"/>
    </location>
</feature>
<keyword evidence="2" id="KW-0812">Transmembrane</keyword>
<organism evidence="4 5">
    <name type="scientific">Cryobacterium shii</name>
    <dbReference type="NCBI Taxonomy" id="1259235"/>
    <lineage>
        <taxon>Bacteria</taxon>
        <taxon>Bacillati</taxon>
        <taxon>Actinomycetota</taxon>
        <taxon>Actinomycetes</taxon>
        <taxon>Micrococcales</taxon>
        <taxon>Microbacteriaceae</taxon>
        <taxon>Cryobacterium</taxon>
    </lineage>
</organism>
<dbReference type="Pfam" id="PF11181">
    <property type="entry name" value="YflT"/>
    <property type="match status" value="1"/>
</dbReference>
<feature type="domain" description="General stress protein 17M-like" evidence="3">
    <location>
        <begin position="23"/>
        <end position="111"/>
    </location>
</feature>
<dbReference type="RefSeq" id="WP_134365563.1">
    <property type="nucleotide sequence ID" value="NZ_SOFY01000014.1"/>
</dbReference>
<accession>A0AAQ2HGG2</accession>
<feature type="transmembrane region" description="Helical" evidence="2">
    <location>
        <begin position="100"/>
        <end position="125"/>
    </location>
</feature>
<keyword evidence="2" id="KW-0472">Membrane</keyword>
<evidence type="ECO:0000256" key="1">
    <source>
        <dbReference type="SAM" id="MobiDB-lite"/>
    </source>
</evidence>
<sequence length="204" mass="21432">MSNQSPFGGRSPALFPVLPKGEVLATYATYFEAQEAVDQLAKADFPVKQLSIVGNDLKSVERVTGKLTWGRVALAGAASGAWLGVFFGLLFFIFSPAGAGLPFVLAAVLIGAGFGMLFGLVSYGLNRRRRDFTSTMQVIASNYQVIVESALVNRARNLLHGHVADVAAAPLPHPSEPPYSAAPPTEPPAAPPAAPFAPPSRDSV</sequence>
<feature type="transmembrane region" description="Helical" evidence="2">
    <location>
        <begin position="72"/>
        <end position="94"/>
    </location>
</feature>
<dbReference type="AlphaFoldDB" id="A0AAQ2HGG2"/>
<name>A0AAQ2HGG2_9MICO</name>
<evidence type="ECO:0000313" key="5">
    <source>
        <dbReference type="Proteomes" id="UP000297403"/>
    </source>
</evidence>
<gene>
    <name evidence="4" type="ORF">E3O49_04050</name>
</gene>
<dbReference type="Proteomes" id="UP000297403">
    <property type="component" value="Unassembled WGS sequence"/>
</dbReference>
<feature type="region of interest" description="Disordered" evidence="1">
    <location>
        <begin position="169"/>
        <end position="204"/>
    </location>
</feature>
<dbReference type="EMBL" id="SOFY01000014">
    <property type="protein sequence ID" value="TFC51250.1"/>
    <property type="molecule type" value="Genomic_DNA"/>
</dbReference>
<comment type="caution">
    <text evidence="4">The sequence shown here is derived from an EMBL/GenBank/DDBJ whole genome shotgun (WGS) entry which is preliminary data.</text>
</comment>
<keyword evidence="2" id="KW-1133">Transmembrane helix</keyword>
<reference evidence="4 5" key="1">
    <citation type="submission" date="2019-03" db="EMBL/GenBank/DDBJ databases">
        <title>Genomics of glacier-inhabiting Cryobacterium strains.</title>
        <authorList>
            <person name="Liu Q."/>
            <person name="Xin Y.-H."/>
        </authorList>
    </citation>
    <scope>NUCLEOTIDE SEQUENCE [LARGE SCALE GENOMIC DNA]</scope>
    <source>
        <strain evidence="5">TMT1-22</strain>
    </source>
</reference>
<proteinExistence type="predicted"/>
<evidence type="ECO:0000259" key="3">
    <source>
        <dbReference type="Pfam" id="PF11181"/>
    </source>
</evidence>
<keyword evidence="5" id="KW-1185">Reference proteome</keyword>
<protein>
    <recommendedName>
        <fullName evidence="3">General stress protein 17M-like domain-containing protein</fullName>
    </recommendedName>
</protein>
<dbReference type="InterPro" id="IPR025889">
    <property type="entry name" value="GSP17M-like_dom"/>
</dbReference>
<evidence type="ECO:0000256" key="2">
    <source>
        <dbReference type="SAM" id="Phobius"/>
    </source>
</evidence>